<gene>
    <name evidence="2" type="ORF">GPECTOR_1g324</name>
</gene>
<accession>A0A150H2G8</accession>
<evidence type="ECO:0000256" key="1">
    <source>
        <dbReference type="SAM" id="MobiDB-lite"/>
    </source>
</evidence>
<dbReference type="Proteomes" id="UP000075714">
    <property type="component" value="Unassembled WGS sequence"/>
</dbReference>
<name>A0A150H2G8_GONPE</name>
<feature type="compositionally biased region" description="Pro residues" evidence="1">
    <location>
        <begin position="1"/>
        <end position="10"/>
    </location>
</feature>
<keyword evidence="3" id="KW-1185">Reference proteome</keyword>
<sequence>MGPRTLPVPPAAQVEDATASLAAHTEADTDERRRERTALTAWHFAERLLAAMTEEEEQAATVASIRETLDETDEDRHITALHREWMAKDASWRLSVLPEGIRFALDFGLLSLEATPPAHAAAVAVAWARRFIGLRSPSWPPSVESVLPLNLSDPSVQRLKSDLDAAIRSVASVPHLRAAWGKRFARLGMMTHLARPAAAQ</sequence>
<dbReference type="AlphaFoldDB" id="A0A150H2G8"/>
<evidence type="ECO:0000313" key="3">
    <source>
        <dbReference type="Proteomes" id="UP000075714"/>
    </source>
</evidence>
<comment type="caution">
    <text evidence="2">The sequence shown here is derived from an EMBL/GenBank/DDBJ whole genome shotgun (WGS) entry which is preliminary data.</text>
</comment>
<feature type="compositionally biased region" description="Basic and acidic residues" evidence="1">
    <location>
        <begin position="25"/>
        <end position="35"/>
    </location>
</feature>
<organism evidence="2 3">
    <name type="scientific">Gonium pectorale</name>
    <name type="common">Green alga</name>
    <dbReference type="NCBI Taxonomy" id="33097"/>
    <lineage>
        <taxon>Eukaryota</taxon>
        <taxon>Viridiplantae</taxon>
        <taxon>Chlorophyta</taxon>
        <taxon>core chlorophytes</taxon>
        <taxon>Chlorophyceae</taxon>
        <taxon>CS clade</taxon>
        <taxon>Chlamydomonadales</taxon>
        <taxon>Volvocaceae</taxon>
        <taxon>Gonium</taxon>
    </lineage>
</organism>
<feature type="region of interest" description="Disordered" evidence="1">
    <location>
        <begin position="1"/>
        <end position="35"/>
    </location>
</feature>
<dbReference type="EMBL" id="LSYV01000002">
    <property type="protein sequence ID" value="KXZ56366.1"/>
    <property type="molecule type" value="Genomic_DNA"/>
</dbReference>
<reference evidence="3" key="1">
    <citation type="journal article" date="2016" name="Nat. Commun.">
        <title>The Gonium pectorale genome demonstrates co-option of cell cycle regulation during the evolution of multicellularity.</title>
        <authorList>
            <person name="Hanschen E.R."/>
            <person name="Marriage T.N."/>
            <person name="Ferris P.J."/>
            <person name="Hamaji T."/>
            <person name="Toyoda A."/>
            <person name="Fujiyama A."/>
            <person name="Neme R."/>
            <person name="Noguchi H."/>
            <person name="Minakuchi Y."/>
            <person name="Suzuki M."/>
            <person name="Kawai-Toyooka H."/>
            <person name="Smith D.R."/>
            <person name="Sparks H."/>
            <person name="Anderson J."/>
            <person name="Bakaric R."/>
            <person name="Luria V."/>
            <person name="Karger A."/>
            <person name="Kirschner M.W."/>
            <person name="Durand P.M."/>
            <person name="Michod R.E."/>
            <person name="Nozaki H."/>
            <person name="Olson B.J."/>
        </authorList>
    </citation>
    <scope>NUCLEOTIDE SEQUENCE [LARGE SCALE GENOMIC DNA]</scope>
    <source>
        <strain evidence="3">NIES-2863</strain>
    </source>
</reference>
<evidence type="ECO:0000313" key="2">
    <source>
        <dbReference type="EMBL" id="KXZ56366.1"/>
    </source>
</evidence>
<proteinExistence type="predicted"/>
<protein>
    <submittedName>
        <fullName evidence="2">Uncharacterized protein</fullName>
    </submittedName>
</protein>